<accession>A0A3A8NHF4</accession>
<dbReference type="RefSeq" id="WP_120625483.1">
    <property type="nucleotide sequence ID" value="NZ_RAWG01000061.1"/>
</dbReference>
<protein>
    <submittedName>
        <fullName evidence="1">Uncharacterized protein</fullName>
    </submittedName>
</protein>
<gene>
    <name evidence="1" type="ORF">D7X12_12405</name>
</gene>
<evidence type="ECO:0000313" key="1">
    <source>
        <dbReference type="EMBL" id="RKH43797.1"/>
    </source>
</evidence>
<dbReference type="Proteomes" id="UP000273405">
    <property type="component" value="Unassembled WGS sequence"/>
</dbReference>
<dbReference type="AlphaFoldDB" id="A0A3A8NHF4"/>
<name>A0A3A8NHF4_9BACT</name>
<evidence type="ECO:0000313" key="2">
    <source>
        <dbReference type="Proteomes" id="UP000273405"/>
    </source>
</evidence>
<organism evidence="1 2">
    <name type="scientific">Corallococcus sicarius</name>
    <dbReference type="NCBI Taxonomy" id="2316726"/>
    <lineage>
        <taxon>Bacteria</taxon>
        <taxon>Pseudomonadati</taxon>
        <taxon>Myxococcota</taxon>
        <taxon>Myxococcia</taxon>
        <taxon>Myxococcales</taxon>
        <taxon>Cystobacterineae</taxon>
        <taxon>Myxococcaceae</taxon>
        <taxon>Corallococcus</taxon>
    </lineage>
</organism>
<keyword evidence="2" id="KW-1185">Reference proteome</keyword>
<proteinExistence type="predicted"/>
<dbReference type="OrthoDB" id="5525519at2"/>
<comment type="caution">
    <text evidence="1">The sequence shown here is derived from an EMBL/GenBank/DDBJ whole genome shotgun (WGS) entry which is preliminary data.</text>
</comment>
<sequence>MGPSDLEYAVTLDALPTDLQPFAKELPFHLGLTAHPEGGWEDYSALAPFQRLPAYAAERSGPALAPEFQARYLRAHHRGGFFGLLIDRLEDGQVPVRPEWPRLRQALFDQWLQSLTEATGNEALATQALHAAIEDWIDAVATERALRTRRRLSVAQYARLVSQKVSWLGTSAFCLLLAHGDPARLPVFRRAFDLLLLSSQCLDDALDADEDTRLHGIGFPEALGHPPRGLLRTAPGVARLGATLAREGGFHELGTWLAERARTLDESQSGKSSLQAEMSALALVAAVTQLYGGPAVTNP</sequence>
<dbReference type="EMBL" id="RAWG01000061">
    <property type="protein sequence ID" value="RKH43797.1"/>
    <property type="molecule type" value="Genomic_DNA"/>
</dbReference>
<reference evidence="2" key="1">
    <citation type="submission" date="2018-09" db="EMBL/GenBank/DDBJ databases">
        <authorList>
            <person name="Livingstone P.G."/>
            <person name="Whitworth D.E."/>
        </authorList>
    </citation>
    <scope>NUCLEOTIDE SEQUENCE [LARGE SCALE GENOMIC DNA]</scope>
    <source>
        <strain evidence="2">CA040B</strain>
    </source>
</reference>